<gene>
    <name evidence="2" type="ORF">MELLADRAFT_79270</name>
</gene>
<feature type="region of interest" description="Disordered" evidence="1">
    <location>
        <begin position="211"/>
        <end position="255"/>
    </location>
</feature>
<protein>
    <submittedName>
        <fullName evidence="2">Uncharacterized protein</fullName>
    </submittedName>
</protein>
<feature type="compositionally biased region" description="Polar residues" evidence="1">
    <location>
        <begin position="213"/>
        <end position="226"/>
    </location>
</feature>
<dbReference type="AlphaFoldDB" id="F4S4Y0"/>
<dbReference type="OrthoDB" id="2504905at2759"/>
<dbReference type="EMBL" id="GL883149">
    <property type="protein sequence ID" value="EGG00303.1"/>
    <property type="molecule type" value="Genomic_DNA"/>
</dbReference>
<dbReference type="GeneID" id="18933241"/>
<evidence type="ECO:0000313" key="2">
    <source>
        <dbReference type="EMBL" id="EGG00303.1"/>
    </source>
</evidence>
<dbReference type="Proteomes" id="UP000001072">
    <property type="component" value="Unassembled WGS sequence"/>
</dbReference>
<sequence length="277" mass="32130">MSGSQRNHPQINLSGSDDDDDFGTPSMRLKRTNWYDWKFRLEMYLASKGYEGLLDEEWTKSNLSTAEFRQRNAWASHLLRRIVSSELHSVLRFNADKSFLETFHELGKSCGVSCVVTFSMKHQELHQLRYHPGTSIREHMNKFNNLLYLVKDYMTDLPDFGTISTGMAACIFLNSFNQDQSLQPLIGSLYNSEPFNYDVVYKSMGFEADRRQLTPNSFPKSNVTTPRRSEKGRRSNNESSNQNSNRMDNKMKSDHEILVKRVDKLEKIMKSHLSTSK</sequence>
<dbReference type="HOGENOM" id="CLU_1005019_0_0_1"/>
<name>F4S4Y0_MELLP</name>
<proteinExistence type="predicted"/>
<dbReference type="RefSeq" id="XP_007416502.1">
    <property type="nucleotide sequence ID" value="XM_007416440.1"/>
</dbReference>
<organism evidence="3">
    <name type="scientific">Melampsora larici-populina (strain 98AG31 / pathotype 3-4-7)</name>
    <name type="common">Poplar leaf rust fungus</name>
    <dbReference type="NCBI Taxonomy" id="747676"/>
    <lineage>
        <taxon>Eukaryota</taxon>
        <taxon>Fungi</taxon>
        <taxon>Dikarya</taxon>
        <taxon>Basidiomycota</taxon>
        <taxon>Pucciniomycotina</taxon>
        <taxon>Pucciniomycetes</taxon>
        <taxon>Pucciniales</taxon>
        <taxon>Melampsoraceae</taxon>
        <taxon>Melampsora</taxon>
    </lineage>
</organism>
<reference evidence="3" key="1">
    <citation type="journal article" date="2011" name="Proc. Natl. Acad. Sci. U.S.A.">
        <title>Obligate biotrophy features unraveled by the genomic analysis of rust fungi.</title>
        <authorList>
            <person name="Duplessis S."/>
            <person name="Cuomo C.A."/>
            <person name="Lin Y.-C."/>
            <person name="Aerts A."/>
            <person name="Tisserant E."/>
            <person name="Veneault-Fourrey C."/>
            <person name="Joly D.L."/>
            <person name="Hacquard S."/>
            <person name="Amselem J."/>
            <person name="Cantarel B.L."/>
            <person name="Chiu R."/>
            <person name="Coutinho P.M."/>
            <person name="Feau N."/>
            <person name="Field M."/>
            <person name="Frey P."/>
            <person name="Gelhaye E."/>
            <person name="Goldberg J."/>
            <person name="Grabherr M.G."/>
            <person name="Kodira C.D."/>
            <person name="Kohler A."/>
            <person name="Kuees U."/>
            <person name="Lindquist E.A."/>
            <person name="Lucas S.M."/>
            <person name="Mago R."/>
            <person name="Mauceli E."/>
            <person name="Morin E."/>
            <person name="Murat C."/>
            <person name="Pangilinan J.L."/>
            <person name="Park R."/>
            <person name="Pearson M."/>
            <person name="Quesneville H."/>
            <person name="Rouhier N."/>
            <person name="Sakthikumar S."/>
            <person name="Salamov A.A."/>
            <person name="Schmutz J."/>
            <person name="Selles B."/>
            <person name="Shapiro H."/>
            <person name="Tanguay P."/>
            <person name="Tuskan G.A."/>
            <person name="Henrissat B."/>
            <person name="Van de Peer Y."/>
            <person name="Rouze P."/>
            <person name="Ellis J.G."/>
            <person name="Dodds P.N."/>
            <person name="Schein J.E."/>
            <person name="Zhong S."/>
            <person name="Hamelin R.C."/>
            <person name="Grigoriev I.V."/>
            <person name="Szabo L.J."/>
            <person name="Martin F."/>
        </authorList>
    </citation>
    <scope>NUCLEOTIDE SEQUENCE [LARGE SCALE GENOMIC DNA]</scope>
    <source>
        <strain evidence="3">98AG31 / pathotype 3-4-7</strain>
    </source>
</reference>
<dbReference type="InParanoid" id="F4S4Y0"/>
<accession>F4S4Y0</accession>
<evidence type="ECO:0000256" key="1">
    <source>
        <dbReference type="SAM" id="MobiDB-lite"/>
    </source>
</evidence>
<feature type="compositionally biased region" description="Basic and acidic residues" evidence="1">
    <location>
        <begin position="227"/>
        <end position="236"/>
    </location>
</feature>
<feature type="compositionally biased region" description="Low complexity" evidence="1">
    <location>
        <begin position="237"/>
        <end position="246"/>
    </location>
</feature>
<evidence type="ECO:0000313" key="3">
    <source>
        <dbReference type="Proteomes" id="UP000001072"/>
    </source>
</evidence>
<dbReference type="KEGG" id="mlr:MELLADRAFT_79270"/>
<keyword evidence="3" id="KW-1185">Reference proteome</keyword>
<dbReference type="VEuPathDB" id="FungiDB:MELLADRAFT_79270"/>